<keyword evidence="3" id="KW-1185">Reference proteome</keyword>
<keyword evidence="1" id="KW-0175">Coiled coil</keyword>
<proteinExistence type="predicted"/>
<sequence length="176" mass="20231">MPPRPSKTGEKAESEATITKADLIASLAELRSELISELKTSFKEVNDKLDRIQETVNSHDQHLTSLEENGESFHHCLEKVEDSHKRLHAENEKIRARLTELEGRGRRSNIRLIGIPEGIEGPQPILFFLNYCDMCLVMTLFRRHRKQGARGREARKGGDLKYQNVLFSIYEDYPLT</sequence>
<protein>
    <submittedName>
        <fullName evidence="2">Uncharacterized protein</fullName>
    </submittedName>
</protein>
<gene>
    <name evidence="2" type="ORF">GOODEAATRI_016162</name>
</gene>
<evidence type="ECO:0000313" key="3">
    <source>
        <dbReference type="Proteomes" id="UP001476798"/>
    </source>
</evidence>
<dbReference type="EMBL" id="JAHRIO010051207">
    <property type="protein sequence ID" value="MEQ2175246.1"/>
    <property type="molecule type" value="Genomic_DNA"/>
</dbReference>
<reference evidence="2 3" key="1">
    <citation type="submission" date="2021-06" db="EMBL/GenBank/DDBJ databases">
        <authorList>
            <person name="Palmer J.M."/>
        </authorList>
    </citation>
    <scope>NUCLEOTIDE SEQUENCE [LARGE SCALE GENOMIC DNA]</scope>
    <source>
        <strain evidence="2 3">GA_2019</strain>
        <tissue evidence="2">Muscle</tissue>
    </source>
</reference>
<comment type="caution">
    <text evidence="2">The sequence shown here is derived from an EMBL/GenBank/DDBJ whole genome shotgun (WGS) entry which is preliminary data.</text>
</comment>
<name>A0ABV0NUY8_9TELE</name>
<evidence type="ECO:0000256" key="1">
    <source>
        <dbReference type="SAM" id="Coils"/>
    </source>
</evidence>
<evidence type="ECO:0000313" key="2">
    <source>
        <dbReference type="EMBL" id="MEQ2175246.1"/>
    </source>
</evidence>
<dbReference type="Proteomes" id="UP001476798">
    <property type="component" value="Unassembled WGS sequence"/>
</dbReference>
<feature type="coiled-coil region" evidence="1">
    <location>
        <begin position="35"/>
        <end position="104"/>
    </location>
</feature>
<accession>A0ABV0NUY8</accession>
<organism evidence="2 3">
    <name type="scientific">Goodea atripinnis</name>
    <dbReference type="NCBI Taxonomy" id="208336"/>
    <lineage>
        <taxon>Eukaryota</taxon>
        <taxon>Metazoa</taxon>
        <taxon>Chordata</taxon>
        <taxon>Craniata</taxon>
        <taxon>Vertebrata</taxon>
        <taxon>Euteleostomi</taxon>
        <taxon>Actinopterygii</taxon>
        <taxon>Neopterygii</taxon>
        <taxon>Teleostei</taxon>
        <taxon>Neoteleostei</taxon>
        <taxon>Acanthomorphata</taxon>
        <taxon>Ovalentaria</taxon>
        <taxon>Atherinomorphae</taxon>
        <taxon>Cyprinodontiformes</taxon>
        <taxon>Goodeidae</taxon>
        <taxon>Goodea</taxon>
    </lineage>
</organism>
<dbReference type="Gene3D" id="1.20.5.300">
    <property type="match status" value="1"/>
</dbReference>